<organism evidence="2 3">
    <name type="scientific">Microbacterium thalassium</name>
    <dbReference type="NCBI Taxonomy" id="362649"/>
    <lineage>
        <taxon>Bacteria</taxon>
        <taxon>Bacillati</taxon>
        <taxon>Actinomycetota</taxon>
        <taxon>Actinomycetes</taxon>
        <taxon>Micrococcales</taxon>
        <taxon>Microbacteriaceae</taxon>
        <taxon>Microbacterium</taxon>
    </lineage>
</organism>
<dbReference type="Gene3D" id="3.90.550.10">
    <property type="entry name" value="Spore Coat Polysaccharide Biosynthesis Protein SpsA, Chain A"/>
    <property type="match status" value="1"/>
</dbReference>
<dbReference type="Proteomes" id="UP000537775">
    <property type="component" value="Unassembled WGS sequence"/>
</dbReference>
<dbReference type="PANTHER" id="PTHR43685">
    <property type="entry name" value="GLYCOSYLTRANSFERASE"/>
    <property type="match status" value="1"/>
</dbReference>
<dbReference type="RefSeq" id="WP_184749288.1">
    <property type="nucleotide sequence ID" value="NZ_BAAAJR010000008.1"/>
</dbReference>
<accession>A0A7X0FM26</accession>
<feature type="domain" description="Glycosyltransferase 2-like" evidence="1">
    <location>
        <begin position="8"/>
        <end position="165"/>
    </location>
</feature>
<gene>
    <name evidence="2" type="ORF">HD594_000333</name>
</gene>
<proteinExistence type="predicted"/>
<protein>
    <submittedName>
        <fullName evidence="2">Glycosyltransferase involved in cell wall biosynthesis</fullName>
    </submittedName>
</protein>
<dbReference type="PANTHER" id="PTHR43685:SF2">
    <property type="entry name" value="GLYCOSYLTRANSFERASE 2-LIKE DOMAIN-CONTAINING PROTEIN"/>
    <property type="match status" value="1"/>
</dbReference>
<dbReference type="SUPFAM" id="SSF53448">
    <property type="entry name" value="Nucleotide-diphospho-sugar transferases"/>
    <property type="match status" value="1"/>
</dbReference>
<dbReference type="EMBL" id="JACHML010000001">
    <property type="protein sequence ID" value="MBB6390020.1"/>
    <property type="molecule type" value="Genomic_DNA"/>
</dbReference>
<dbReference type="InterPro" id="IPR029044">
    <property type="entry name" value="Nucleotide-diphossugar_trans"/>
</dbReference>
<dbReference type="Pfam" id="PF00535">
    <property type="entry name" value="Glycos_transf_2"/>
    <property type="match status" value="1"/>
</dbReference>
<dbReference type="InterPro" id="IPR050834">
    <property type="entry name" value="Glycosyltransf_2"/>
</dbReference>
<sequence>MSPTRVSVVIATNRGGPYLREAIDSVNAQTTPVREVVVVDDGSPHPAELGAIGADLGVRVLRQPSRGVSAARNYGARHTTGDWIAFLDDDDVWHPERIAAQLEAVDADPDAIACGAGIWIIDRHGEATGTSWGLPASDRCDMLRGAAPLPHVATLLVRRDVFADLGGFDPSFSHSEDIELMLRLLQVGRFAAVDRPLIAYRRHDSNTSGGPQDVSGQFRALRHQIRQSARRGDAVAAGLLRENRARFRAAIADGAAASVLAGLRRGRWRRSAADMSRGLRWAPVAFTRATARRATRFVTRGPRSSEQAPDRG</sequence>
<evidence type="ECO:0000313" key="2">
    <source>
        <dbReference type="EMBL" id="MBB6390020.1"/>
    </source>
</evidence>
<comment type="caution">
    <text evidence="2">The sequence shown here is derived from an EMBL/GenBank/DDBJ whole genome shotgun (WGS) entry which is preliminary data.</text>
</comment>
<keyword evidence="3" id="KW-1185">Reference proteome</keyword>
<dbReference type="GO" id="GO:0016740">
    <property type="term" value="F:transferase activity"/>
    <property type="evidence" value="ECO:0007669"/>
    <property type="project" value="UniProtKB-KW"/>
</dbReference>
<name>A0A7X0FM26_9MICO</name>
<evidence type="ECO:0000313" key="3">
    <source>
        <dbReference type="Proteomes" id="UP000537775"/>
    </source>
</evidence>
<reference evidence="2 3" key="1">
    <citation type="submission" date="2020-08" db="EMBL/GenBank/DDBJ databases">
        <title>Sequencing the genomes of 1000 actinobacteria strains.</title>
        <authorList>
            <person name="Klenk H.-P."/>
        </authorList>
    </citation>
    <scope>NUCLEOTIDE SEQUENCE [LARGE SCALE GENOMIC DNA]</scope>
    <source>
        <strain evidence="2 3">DSM 12511</strain>
    </source>
</reference>
<dbReference type="InterPro" id="IPR001173">
    <property type="entry name" value="Glyco_trans_2-like"/>
</dbReference>
<keyword evidence="2" id="KW-0808">Transferase</keyword>
<evidence type="ECO:0000259" key="1">
    <source>
        <dbReference type="Pfam" id="PF00535"/>
    </source>
</evidence>
<dbReference type="AlphaFoldDB" id="A0A7X0FM26"/>